<comment type="caution">
    <text evidence="9">The sequence shown here is derived from an EMBL/GenBank/DDBJ whole genome shotgun (WGS) entry which is preliminary data.</text>
</comment>
<name>A0ABW5K644_9FLAO</name>
<sequence length="140" mass="14872">MKKLFLTSALAVLTIMSCSKKEEATQESANQPESNVMLEEKPTEAPAATPAAAALSPEEQGKQLVEGTDCLSCHKVDAKLVGPAYQDVAAKYTDADIDKLATKIIDGGKGVWGDIPMTPHAGLSPDNAKLMVKYILSLKK</sequence>
<dbReference type="SUPFAM" id="SSF46626">
    <property type="entry name" value="Cytochrome c"/>
    <property type="match status" value="1"/>
</dbReference>
<evidence type="ECO:0000256" key="7">
    <source>
        <dbReference type="SAM" id="MobiDB-lite"/>
    </source>
</evidence>
<dbReference type="PROSITE" id="PS51007">
    <property type="entry name" value="CYTC"/>
    <property type="match status" value="1"/>
</dbReference>
<evidence type="ECO:0000256" key="3">
    <source>
        <dbReference type="ARBA" id="ARBA00022723"/>
    </source>
</evidence>
<keyword evidence="2 6" id="KW-0349">Heme</keyword>
<keyword evidence="1" id="KW-0813">Transport</keyword>
<evidence type="ECO:0000256" key="4">
    <source>
        <dbReference type="ARBA" id="ARBA00022982"/>
    </source>
</evidence>
<dbReference type="InterPro" id="IPR036909">
    <property type="entry name" value="Cyt_c-like_dom_sf"/>
</dbReference>
<dbReference type="InterPro" id="IPR002324">
    <property type="entry name" value="Cyt_c_ID"/>
</dbReference>
<evidence type="ECO:0000256" key="1">
    <source>
        <dbReference type="ARBA" id="ARBA00022448"/>
    </source>
</evidence>
<reference evidence="10" key="1">
    <citation type="journal article" date="2019" name="Int. J. Syst. Evol. Microbiol.">
        <title>The Global Catalogue of Microorganisms (GCM) 10K type strain sequencing project: providing services to taxonomists for standard genome sequencing and annotation.</title>
        <authorList>
            <consortium name="The Broad Institute Genomics Platform"/>
            <consortium name="The Broad Institute Genome Sequencing Center for Infectious Disease"/>
            <person name="Wu L."/>
            <person name="Ma J."/>
        </authorList>
    </citation>
    <scope>NUCLEOTIDE SEQUENCE [LARGE SCALE GENOMIC DNA]</scope>
    <source>
        <strain evidence="10">KCTC 52204</strain>
    </source>
</reference>
<dbReference type="EMBL" id="JBHULG010000001">
    <property type="protein sequence ID" value="MFD2543868.1"/>
    <property type="molecule type" value="Genomic_DNA"/>
</dbReference>
<dbReference type="Gene3D" id="1.10.760.10">
    <property type="entry name" value="Cytochrome c-like domain"/>
    <property type="match status" value="1"/>
</dbReference>
<organism evidence="9 10">
    <name type="scientific">Kaistella montana</name>
    <dbReference type="NCBI Taxonomy" id="1849733"/>
    <lineage>
        <taxon>Bacteria</taxon>
        <taxon>Pseudomonadati</taxon>
        <taxon>Bacteroidota</taxon>
        <taxon>Flavobacteriia</taxon>
        <taxon>Flavobacteriales</taxon>
        <taxon>Weeksellaceae</taxon>
        <taxon>Chryseobacterium group</taxon>
        <taxon>Kaistella</taxon>
    </lineage>
</organism>
<dbReference type="PRINTS" id="PR00606">
    <property type="entry name" value="CYTCHROMECID"/>
</dbReference>
<feature type="compositionally biased region" description="Low complexity" evidence="7">
    <location>
        <begin position="44"/>
        <end position="58"/>
    </location>
</feature>
<dbReference type="PROSITE" id="PS51257">
    <property type="entry name" value="PROKAR_LIPOPROTEIN"/>
    <property type="match status" value="1"/>
</dbReference>
<feature type="domain" description="Cytochrome c" evidence="8">
    <location>
        <begin position="56"/>
        <end position="139"/>
    </location>
</feature>
<evidence type="ECO:0000256" key="2">
    <source>
        <dbReference type="ARBA" id="ARBA00022617"/>
    </source>
</evidence>
<evidence type="ECO:0000256" key="5">
    <source>
        <dbReference type="ARBA" id="ARBA00023004"/>
    </source>
</evidence>
<gene>
    <name evidence="9" type="ORF">ACFSO8_00185</name>
</gene>
<keyword evidence="3 6" id="KW-0479">Metal-binding</keyword>
<accession>A0ABW5K644</accession>
<proteinExistence type="predicted"/>
<dbReference type="Pfam" id="PF00034">
    <property type="entry name" value="Cytochrom_C"/>
    <property type="match status" value="1"/>
</dbReference>
<protein>
    <submittedName>
        <fullName evidence="9">C-type cytochrome</fullName>
    </submittedName>
</protein>
<feature type="region of interest" description="Disordered" evidence="7">
    <location>
        <begin position="20"/>
        <end position="59"/>
    </location>
</feature>
<evidence type="ECO:0000313" key="10">
    <source>
        <dbReference type="Proteomes" id="UP001597394"/>
    </source>
</evidence>
<evidence type="ECO:0000259" key="8">
    <source>
        <dbReference type="PROSITE" id="PS51007"/>
    </source>
</evidence>
<evidence type="ECO:0000313" key="9">
    <source>
        <dbReference type="EMBL" id="MFD2543868.1"/>
    </source>
</evidence>
<evidence type="ECO:0000256" key="6">
    <source>
        <dbReference type="PROSITE-ProRule" id="PRU00433"/>
    </source>
</evidence>
<keyword evidence="10" id="KW-1185">Reference proteome</keyword>
<dbReference type="RefSeq" id="WP_255926333.1">
    <property type="nucleotide sequence ID" value="NZ_JANFQP010000001.1"/>
</dbReference>
<keyword evidence="4" id="KW-0249">Electron transport</keyword>
<dbReference type="InterPro" id="IPR009056">
    <property type="entry name" value="Cyt_c-like_dom"/>
</dbReference>
<keyword evidence="5 6" id="KW-0408">Iron</keyword>
<dbReference type="Proteomes" id="UP001597394">
    <property type="component" value="Unassembled WGS sequence"/>
</dbReference>